<dbReference type="InterPro" id="IPR012337">
    <property type="entry name" value="RNaseH-like_sf"/>
</dbReference>
<feature type="domain" description="Integrase catalytic" evidence="2">
    <location>
        <begin position="233"/>
        <end position="444"/>
    </location>
</feature>
<dbReference type="Gene3D" id="3.30.420.10">
    <property type="entry name" value="Ribonuclease H-like superfamily/Ribonuclease H"/>
    <property type="match status" value="1"/>
</dbReference>
<feature type="non-terminal residue" evidence="3">
    <location>
        <position position="1"/>
    </location>
</feature>
<dbReference type="Pfam" id="PF09299">
    <property type="entry name" value="Mu-transpos_C"/>
    <property type="match status" value="1"/>
</dbReference>
<dbReference type="STRING" id="28885.EI16_12715"/>
<gene>
    <name evidence="3" type="ORF">EI16_12715</name>
</gene>
<dbReference type="AlphaFoldDB" id="A0A066ZLB4"/>
<keyword evidence="4" id="KW-1185">Reference proteome</keyword>
<dbReference type="GO" id="GO:0015074">
    <property type="term" value="P:DNA integration"/>
    <property type="evidence" value="ECO:0007669"/>
    <property type="project" value="InterPro"/>
</dbReference>
<sequence length="661" mass="76259">VYDLGADGWPYEMDIEDFESALSLGTILESDLSYDFPVVEHGSVQKRKRDEALRTMELLLNNHSQLFDKKTRNEIIRQSIEKFGKNRVYFIRNLRRFWERGMTPNAFLPDYHKSGAKKNNERKEMVNKTGPKRTKSAGKGVVVGNELREIFSEAIENVYLKTKEASLMDAYDFVLQKYKARYPLLNETEMPSERQFRYYYDKNYTNKDVNKRRNYKKVYDKDIRPLTSTSGYLNIGPGGRYEIDATIADIYLVSNKDPSRIIGRPVIYLVKDVFSRMITGIYVGVENPSWVAAMMALANAMCDKVRYCKGYGVEIGKEDWPSIGVPASIFADRGELLGRQADVLVNGFNVQLSNSRAYRGDDKGIVERHFRTLQASFKPFAKGIVEPVNGKKRLGRRYELDAELSLDAFTKIIILIVLEHNQNHVVSGYDFAPDMPENLPAIPIELWRWGIKNRTGSLRVFSEDVVKVNLMPVLTGSVSNRGILFKGLRYTCLEAIKEGWFERVNHTRPKKVEISFDPRFTDKVYLRPDDSINSYWVCDLADESRRYSGMSFAEAEQIYNEAKRTEAQAQQLSRFKKVDIDQQINAVINEERKKSVSRDNKSINGIRENRNEARNEERGRQELVGRKKMDHQGENVVSFSQETKEDLDYPSLDEFLEDGDD</sequence>
<feature type="compositionally biased region" description="Basic and acidic residues" evidence="1">
    <location>
        <begin position="592"/>
        <end position="633"/>
    </location>
</feature>
<dbReference type="InterPro" id="IPR015378">
    <property type="entry name" value="Transposase-like_Mu_C"/>
</dbReference>
<dbReference type="PROSITE" id="PS50994">
    <property type="entry name" value="INTEGRASE"/>
    <property type="match status" value="1"/>
</dbReference>
<dbReference type="Proteomes" id="UP000027341">
    <property type="component" value="Unassembled WGS sequence"/>
</dbReference>
<proteinExistence type="predicted"/>
<protein>
    <submittedName>
        <fullName evidence="3">Transcriptional antiterminator</fullName>
    </submittedName>
</protein>
<dbReference type="InterPro" id="IPR001584">
    <property type="entry name" value="Integrase_cat-core"/>
</dbReference>
<feature type="compositionally biased region" description="Basic and acidic residues" evidence="1">
    <location>
        <begin position="113"/>
        <end position="126"/>
    </location>
</feature>
<name>A0A066ZLB4_HYDMR</name>
<dbReference type="InterPro" id="IPR036397">
    <property type="entry name" value="RNaseH_sf"/>
</dbReference>
<evidence type="ECO:0000313" key="3">
    <source>
        <dbReference type="EMBL" id="KDN94598.1"/>
    </source>
</evidence>
<reference evidence="3 4" key="1">
    <citation type="submission" date="2014-04" db="EMBL/GenBank/DDBJ databases">
        <title>Draft genome sequence of Hydrogenovibrio marinus MH-110, a model organism for aerobic H2 metabolism.</title>
        <authorList>
            <person name="Cha H.J."/>
            <person name="Jo B.H."/>
            <person name="Hwang B.H."/>
        </authorList>
    </citation>
    <scope>NUCLEOTIDE SEQUENCE [LARGE SCALE GENOMIC DNA]</scope>
    <source>
        <strain evidence="3 4">MH-110</strain>
    </source>
</reference>
<dbReference type="RefSeq" id="WP_155837767.1">
    <property type="nucleotide sequence ID" value="NZ_JMIU01000005.1"/>
</dbReference>
<evidence type="ECO:0000256" key="1">
    <source>
        <dbReference type="SAM" id="MobiDB-lite"/>
    </source>
</evidence>
<dbReference type="EMBL" id="JMIU01000005">
    <property type="protein sequence ID" value="KDN94598.1"/>
    <property type="molecule type" value="Genomic_DNA"/>
</dbReference>
<comment type="caution">
    <text evidence="3">The sequence shown here is derived from an EMBL/GenBank/DDBJ whole genome shotgun (WGS) entry which is preliminary data.</text>
</comment>
<evidence type="ECO:0000259" key="2">
    <source>
        <dbReference type="PROSITE" id="PS50994"/>
    </source>
</evidence>
<dbReference type="SUPFAM" id="SSF53098">
    <property type="entry name" value="Ribonuclease H-like"/>
    <property type="match status" value="1"/>
</dbReference>
<feature type="region of interest" description="Disordered" evidence="1">
    <location>
        <begin position="113"/>
        <end position="138"/>
    </location>
</feature>
<accession>A0A066ZLB4</accession>
<dbReference type="GO" id="GO:0003676">
    <property type="term" value="F:nucleic acid binding"/>
    <property type="evidence" value="ECO:0007669"/>
    <property type="project" value="InterPro"/>
</dbReference>
<organism evidence="3 4">
    <name type="scientific">Hydrogenovibrio marinus</name>
    <dbReference type="NCBI Taxonomy" id="28885"/>
    <lineage>
        <taxon>Bacteria</taxon>
        <taxon>Pseudomonadati</taxon>
        <taxon>Pseudomonadota</taxon>
        <taxon>Gammaproteobacteria</taxon>
        <taxon>Thiotrichales</taxon>
        <taxon>Piscirickettsiaceae</taxon>
        <taxon>Hydrogenovibrio</taxon>
    </lineage>
</organism>
<evidence type="ECO:0000313" key="4">
    <source>
        <dbReference type="Proteomes" id="UP000027341"/>
    </source>
</evidence>
<feature type="region of interest" description="Disordered" evidence="1">
    <location>
        <begin position="592"/>
        <end position="661"/>
    </location>
</feature>